<accession>A0A7T4WR84</accession>
<dbReference type="PIRSF" id="PIRSF002144">
    <property type="entry name" value="Ribosomal_S19"/>
    <property type="match status" value="1"/>
</dbReference>
<gene>
    <name evidence="5" type="primary">rps19</name>
</gene>
<proteinExistence type="inferred from homology"/>
<evidence type="ECO:0000256" key="4">
    <source>
        <dbReference type="RuleBase" id="RU003485"/>
    </source>
</evidence>
<dbReference type="GO" id="GO:1990904">
    <property type="term" value="C:ribonucleoprotein complex"/>
    <property type="evidence" value="ECO:0007669"/>
    <property type="project" value="UniProtKB-KW"/>
</dbReference>
<dbReference type="GO" id="GO:0005840">
    <property type="term" value="C:ribosome"/>
    <property type="evidence" value="ECO:0007669"/>
    <property type="project" value="UniProtKB-KW"/>
</dbReference>
<dbReference type="InterPro" id="IPR002222">
    <property type="entry name" value="Ribosomal_uS19"/>
</dbReference>
<evidence type="ECO:0000256" key="2">
    <source>
        <dbReference type="ARBA" id="ARBA00022980"/>
    </source>
</evidence>
<evidence type="ECO:0000313" key="5">
    <source>
        <dbReference type="EMBL" id="QQD79318.1"/>
    </source>
</evidence>
<dbReference type="RefSeq" id="YP_010131939.1">
    <property type="nucleotide sequence ID" value="NC_056371.1"/>
</dbReference>
<evidence type="ECO:0000256" key="1">
    <source>
        <dbReference type="ARBA" id="ARBA00007345"/>
    </source>
</evidence>
<geneLocation type="mitochondrion" evidence="5"/>
<dbReference type="Pfam" id="PF00203">
    <property type="entry name" value="Ribosomal_S19"/>
    <property type="match status" value="1"/>
</dbReference>
<reference evidence="5" key="1">
    <citation type="journal article" date="2021" name="J. Appl. Phycol.">
        <title>Mitochondrial genome of the harmful algal bloom species Odontella regia (Mediophyceae, Bacillariophyta).</title>
        <authorList>
            <person name="Wang Y."/>
            <person name="Chen Y."/>
            <person name="Wang J."/>
            <person name="Liu F."/>
            <person name="Chen N."/>
        </authorList>
    </citation>
    <scope>NUCLEOTIDE SEQUENCE</scope>
</reference>
<dbReference type="Gene3D" id="3.30.860.10">
    <property type="entry name" value="30s Ribosomal Protein S19, Chain A"/>
    <property type="match status" value="1"/>
</dbReference>
<keyword evidence="2 4" id="KW-0689">Ribosomal protein</keyword>
<evidence type="ECO:0000256" key="3">
    <source>
        <dbReference type="ARBA" id="ARBA00023274"/>
    </source>
</evidence>
<dbReference type="GeneID" id="65341489"/>
<dbReference type="EMBL" id="MW018491">
    <property type="protein sequence ID" value="QQD79318.1"/>
    <property type="molecule type" value="Genomic_DNA"/>
</dbReference>
<name>A0A7T4WR84_9STRA</name>
<organism evidence="5">
    <name type="scientific">Trieres regia</name>
    <dbReference type="NCBI Taxonomy" id="1335017"/>
    <lineage>
        <taxon>Eukaryota</taxon>
        <taxon>Sar</taxon>
        <taxon>Stramenopiles</taxon>
        <taxon>Ochrophyta</taxon>
        <taxon>Bacillariophyta</taxon>
        <taxon>Mediophyceae</taxon>
        <taxon>Biddulphiophycidae</taxon>
        <taxon>Eupodiscales</taxon>
        <taxon>Parodontellaceae</taxon>
        <taxon>Trieres</taxon>
    </lineage>
</organism>
<dbReference type="GO" id="GO:0006412">
    <property type="term" value="P:translation"/>
    <property type="evidence" value="ECO:0007669"/>
    <property type="project" value="InterPro"/>
</dbReference>
<dbReference type="HAMAP" id="MF_00531">
    <property type="entry name" value="Ribosomal_uS19"/>
    <property type="match status" value="1"/>
</dbReference>
<dbReference type="PRINTS" id="PR00975">
    <property type="entry name" value="RIBOSOMALS19"/>
</dbReference>
<sequence>MSRAKWKGLDVSNLFLSNLNKQTNTRLSRNITLVPTLCNSFFYIHNGQSYVKVKMTRDMINHKMGCFVATRKTFGFKKKKK</sequence>
<dbReference type="GO" id="GO:0003735">
    <property type="term" value="F:structural constituent of ribosome"/>
    <property type="evidence" value="ECO:0007669"/>
    <property type="project" value="InterPro"/>
</dbReference>
<dbReference type="SUPFAM" id="SSF54570">
    <property type="entry name" value="Ribosomal protein S19"/>
    <property type="match status" value="1"/>
</dbReference>
<comment type="similarity">
    <text evidence="1 4">Belongs to the universal ribosomal protein uS19 family.</text>
</comment>
<dbReference type="AlphaFoldDB" id="A0A7T4WR84"/>
<keyword evidence="3 4" id="KW-0687">Ribonucleoprotein</keyword>
<protein>
    <submittedName>
        <fullName evidence="5">Ribosomal protein S19</fullName>
    </submittedName>
</protein>
<dbReference type="InterPro" id="IPR023575">
    <property type="entry name" value="Ribosomal_uS19_SF"/>
</dbReference>
<keyword evidence="5" id="KW-0496">Mitochondrion</keyword>